<dbReference type="EMBL" id="JAPUFD010000012">
    <property type="protein sequence ID" value="MDI1490635.1"/>
    <property type="molecule type" value="Genomic_DNA"/>
</dbReference>
<name>A0AA43TY42_9LECA</name>
<evidence type="ECO:0000259" key="3">
    <source>
        <dbReference type="Pfam" id="PF00591"/>
    </source>
</evidence>
<dbReference type="GO" id="GO:0004048">
    <property type="term" value="F:anthranilate phosphoribosyltransferase activity"/>
    <property type="evidence" value="ECO:0007669"/>
    <property type="project" value="UniProtKB-EC"/>
</dbReference>
<dbReference type="SUPFAM" id="SSF52418">
    <property type="entry name" value="Nucleoside phosphorylase/phosphoribosyltransferase catalytic domain"/>
    <property type="match status" value="1"/>
</dbReference>
<keyword evidence="2 4" id="KW-0808">Transferase</keyword>
<dbReference type="PANTHER" id="PTHR43285:SF2">
    <property type="entry name" value="ANTHRANILATE PHOSPHORIBOSYLTRANSFERASE"/>
    <property type="match status" value="1"/>
</dbReference>
<accession>A0AA43TY42</accession>
<comment type="caution">
    <text evidence="4">The sequence shown here is derived from an EMBL/GenBank/DDBJ whole genome shotgun (WGS) entry which is preliminary data.</text>
</comment>
<protein>
    <submittedName>
        <fullName evidence="4">Anthranilate phosphoribosyltransferase</fullName>
        <ecNumber evidence="4">2.4.2.18</ecNumber>
    </submittedName>
</protein>
<dbReference type="AlphaFoldDB" id="A0AA43TY42"/>
<keyword evidence="1 4" id="KW-0328">Glycosyltransferase</keyword>
<feature type="domain" description="Glycosyl transferase family 3" evidence="3">
    <location>
        <begin position="173"/>
        <end position="458"/>
    </location>
</feature>
<dbReference type="Pfam" id="PF00591">
    <property type="entry name" value="Glycos_transf_3"/>
    <property type="match status" value="1"/>
</dbReference>
<sequence>MISISPLLKKIIARSPIEEPELTTARESLPNDSVDLQPRHCLLIGLLKAHGYSLNASESRMLDDMLDDEEQVASDGMPAVSIASLLKLLIHKGRVLPDSIAVAVAFIFDNKLSTSQCALLLGLLAYTGYDKDPQVLAKTGRTMRAAADQIDRQELRTAVGKASHAFGRYEGGLCDIVGTGGDGHSTFNVSTTASIVASSILLLSKHGNRASSSTSGSADLLQAIQPKAPIIEAVTAQTLPKLYGKSSYAFLFAPIFHPGMGFVGKIRKDLGIRTIFNVLGPLANPAEGQIEARIVGIAEQRMGPIFAEALSLTGAEKVMVVCGAENLDEISCAGKTNCWNVVDGKASPKIETFELEPADFGLCTHPISDVAGGKSPSENAKILVDLLENKLNANHPILDFVLLNTAALLAVSGACEDPMEVPQDGYSDVVIKERGPGGQRWKEGVRLARKAVESGKALDSLSKYIEATHSLQMR</sequence>
<proteinExistence type="predicted"/>
<dbReference type="InterPro" id="IPR000312">
    <property type="entry name" value="Glycosyl_Trfase_fam3"/>
</dbReference>
<evidence type="ECO:0000313" key="4">
    <source>
        <dbReference type="EMBL" id="MDI1490635.1"/>
    </source>
</evidence>
<evidence type="ECO:0000313" key="5">
    <source>
        <dbReference type="Proteomes" id="UP001161017"/>
    </source>
</evidence>
<dbReference type="InterPro" id="IPR035902">
    <property type="entry name" value="Nuc_phospho_transferase"/>
</dbReference>
<dbReference type="Proteomes" id="UP001161017">
    <property type="component" value="Unassembled WGS sequence"/>
</dbReference>
<dbReference type="EC" id="2.4.2.18" evidence="4"/>
<dbReference type="InterPro" id="IPR005940">
    <property type="entry name" value="Anthranilate_Pribosyl_Tfrase"/>
</dbReference>
<evidence type="ECO:0000256" key="2">
    <source>
        <dbReference type="ARBA" id="ARBA00022679"/>
    </source>
</evidence>
<organism evidence="4 5">
    <name type="scientific">Ramalina farinacea</name>
    <dbReference type="NCBI Taxonomy" id="258253"/>
    <lineage>
        <taxon>Eukaryota</taxon>
        <taxon>Fungi</taxon>
        <taxon>Dikarya</taxon>
        <taxon>Ascomycota</taxon>
        <taxon>Pezizomycotina</taxon>
        <taxon>Lecanoromycetes</taxon>
        <taxon>OSLEUM clade</taxon>
        <taxon>Lecanoromycetidae</taxon>
        <taxon>Lecanorales</taxon>
        <taxon>Lecanorineae</taxon>
        <taxon>Ramalinaceae</taxon>
        <taxon>Ramalina</taxon>
    </lineage>
</organism>
<reference evidence="4" key="1">
    <citation type="journal article" date="2023" name="Genome Biol. Evol.">
        <title>First Whole Genome Sequence and Flow Cytometry Genome Size Data for the Lichen-Forming Fungus Ramalina farinacea (Ascomycota).</title>
        <authorList>
            <person name="Llewellyn T."/>
            <person name="Mian S."/>
            <person name="Hill R."/>
            <person name="Leitch I.J."/>
            <person name="Gaya E."/>
        </authorList>
    </citation>
    <scope>NUCLEOTIDE SEQUENCE</scope>
    <source>
        <strain evidence="4">LIQ254RAFAR</strain>
    </source>
</reference>
<gene>
    <name evidence="4" type="primary">TRP4</name>
    <name evidence="4" type="ORF">OHK93_001839</name>
</gene>
<evidence type="ECO:0000256" key="1">
    <source>
        <dbReference type="ARBA" id="ARBA00022676"/>
    </source>
</evidence>
<dbReference type="NCBIfam" id="TIGR01245">
    <property type="entry name" value="trpD"/>
    <property type="match status" value="1"/>
</dbReference>
<dbReference type="GO" id="GO:0000162">
    <property type="term" value="P:L-tryptophan biosynthetic process"/>
    <property type="evidence" value="ECO:0007669"/>
    <property type="project" value="InterPro"/>
</dbReference>
<dbReference type="Gene3D" id="3.40.1030.10">
    <property type="entry name" value="Nucleoside phosphorylase/phosphoribosyltransferase catalytic domain"/>
    <property type="match status" value="1"/>
</dbReference>
<keyword evidence="5" id="KW-1185">Reference proteome</keyword>
<dbReference type="PANTHER" id="PTHR43285">
    <property type="entry name" value="ANTHRANILATE PHOSPHORIBOSYLTRANSFERASE"/>
    <property type="match status" value="1"/>
</dbReference>
<dbReference type="GO" id="GO:0005829">
    <property type="term" value="C:cytosol"/>
    <property type="evidence" value="ECO:0007669"/>
    <property type="project" value="TreeGrafter"/>
</dbReference>